<organism evidence="1 2">
    <name type="scientific">Gandjariella thermophila</name>
    <dbReference type="NCBI Taxonomy" id="1931992"/>
    <lineage>
        <taxon>Bacteria</taxon>
        <taxon>Bacillati</taxon>
        <taxon>Actinomycetota</taxon>
        <taxon>Actinomycetes</taxon>
        <taxon>Pseudonocardiales</taxon>
        <taxon>Pseudonocardiaceae</taxon>
        <taxon>Gandjariella</taxon>
    </lineage>
</organism>
<comment type="caution">
    <text evidence="1">The sequence shown here is derived from an EMBL/GenBank/DDBJ whole genome shotgun (WGS) entry which is preliminary data.</text>
</comment>
<protein>
    <submittedName>
        <fullName evidence="1">Uncharacterized protein</fullName>
    </submittedName>
</protein>
<dbReference type="Proteomes" id="UP000298860">
    <property type="component" value="Unassembled WGS sequence"/>
</dbReference>
<dbReference type="EMBL" id="BJFL01000036">
    <property type="protein sequence ID" value="GDY33220.1"/>
    <property type="molecule type" value="Genomic_DNA"/>
</dbReference>
<keyword evidence="2" id="KW-1185">Reference proteome</keyword>
<reference evidence="2" key="1">
    <citation type="submission" date="2019-04" db="EMBL/GenBank/DDBJ databases">
        <title>Draft genome sequence of Pseudonocardiaceae bacterium SL3-2-4.</title>
        <authorList>
            <person name="Ningsih F."/>
            <person name="Yokota A."/>
            <person name="Sakai Y."/>
            <person name="Nanatani K."/>
            <person name="Yabe S."/>
            <person name="Oetari A."/>
            <person name="Sjamsuridzal W."/>
        </authorList>
    </citation>
    <scope>NUCLEOTIDE SEQUENCE [LARGE SCALE GENOMIC DNA]</scope>
    <source>
        <strain evidence="2">SL3-2-4</strain>
    </source>
</reference>
<sequence>MTETPVDAWADIMWRDPNGTIVLIQVKNNIQPTLNPGARWMADIYQWLTAHSDDGARSFDELPARHFDQGSARNVTAAATSAYLIAAAVLEGVAIRDVRKASEKLTQLLDRPEHRVDQFRPLDTDTYNVAAWLTPVGARRGYLKPTVVGSVDQVLPVAASVLERELTDLLSRWGEVAHGLAPAEGLQQRPGRLNRHRQHDVLCAVAAARQARQAALHARDAVVNQPWQDSKEAVARFTEDWLNLQPTDGLVNATANALLFASLDDPDPDPDDRDTLGGRGLLDRLRNETILQHRALRLLGETQLCGKPVDYLDRQIQSPVTDDDSPQLRDHIADPQKVEDIVCLGIGRWSDDRVARVLGKLKEDEYRVAVVWAEQGCTWAQAAEMCGLPEKYGVRVRRRLRRLGKELLDRAEKSAA</sequence>
<dbReference type="AlphaFoldDB" id="A0A4D4JDW3"/>
<proteinExistence type="predicted"/>
<evidence type="ECO:0000313" key="2">
    <source>
        <dbReference type="Proteomes" id="UP000298860"/>
    </source>
</evidence>
<gene>
    <name evidence="1" type="ORF">GTS_48530</name>
</gene>
<dbReference type="RefSeq" id="WP_137816185.1">
    <property type="nucleotide sequence ID" value="NZ_BJFL01000036.1"/>
</dbReference>
<evidence type="ECO:0000313" key="1">
    <source>
        <dbReference type="EMBL" id="GDY33220.1"/>
    </source>
</evidence>
<accession>A0A4D4JDW3</accession>
<name>A0A4D4JDW3_9PSEU</name>
<dbReference type="OrthoDB" id="581105at2"/>